<sequence length="256" mass="28870">MKPLMYQEFLKLRFKKSTWISLIIAVGMMVLTGLTTLNVGSSDSKYYFSSAYGGFQWFIIVLIAINASSITSEFQFGTIKHLVIQADSRWRVYYIKLLAISCYNFIGHIIIFLAAVLIKLLLYPGLDLFSHYHYGSTVIVNLILNGALDFFLSYLFIGMVTLIACISSNSAVAVSVGIGVAFAGEGLSNMLLSSFPSIIPIMRWNPFNMLNFQQQFAYPEHIHDTHLLLSQMGIGIFVWSCLFLVLGQLLFQRRKI</sequence>
<gene>
    <name evidence="2" type="ORF">IV64_GL002165</name>
</gene>
<dbReference type="PANTHER" id="PTHR37305">
    <property type="entry name" value="INTEGRAL MEMBRANE PROTEIN-RELATED"/>
    <property type="match status" value="1"/>
</dbReference>
<dbReference type="STRING" id="942150.IV64_GL002165"/>
<keyword evidence="3" id="KW-1185">Reference proteome</keyword>
<keyword evidence="1" id="KW-1133">Transmembrane helix</keyword>
<dbReference type="EMBL" id="JQCL01000051">
    <property type="protein sequence ID" value="KRO11775.1"/>
    <property type="molecule type" value="Genomic_DNA"/>
</dbReference>
<dbReference type="OrthoDB" id="2295852at2"/>
<dbReference type="PANTHER" id="PTHR37305:SF1">
    <property type="entry name" value="MEMBRANE PROTEIN"/>
    <property type="match status" value="1"/>
</dbReference>
<accession>A0A0R2MDK5</accession>
<reference evidence="2 3" key="1">
    <citation type="journal article" date="2015" name="Genome Announc.">
        <title>Expanding the biotechnology potential of lactobacilli through comparative genomics of 213 strains and associated genera.</title>
        <authorList>
            <person name="Sun Z."/>
            <person name="Harris H.M."/>
            <person name="McCann A."/>
            <person name="Guo C."/>
            <person name="Argimon S."/>
            <person name="Zhang W."/>
            <person name="Yang X."/>
            <person name="Jeffery I.B."/>
            <person name="Cooney J.C."/>
            <person name="Kagawa T.F."/>
            <person name="Liu W."/>
            <person name="Song Y."/>
            <person name="Salvetti E."/>
            <person name="Wrobel A."/>
            <person name="Rasinkangas P."/>
            <person name="Parkhill J."/>
            <person name="Rea M.C."/>
            <person name="O'Sullivan O."/>
            <person name="Ritari J."/>
            <person name="Douillard F.P."/>
            <person name="Paul Ross R."/>
            <person name="Yang R."/>
            <person name="Briner A.E."/>
            <person name="Felis G.E."/>
            <person name="de Vos W.M."/>
            <person name="Barrangou R."/>
            <person name="Klaenhammer T.R."/>
            <person name="Caufield P.W."/>
            <person name="Cui Y."/>
            <person name="Zhang H."/>
            <person name="O'Toole P.W."/>
        </authorList>
    </citation>
    <scope>NUCLEOTIDE SEQUENCE [LARGE SCALE GENOMIC DNA]</scope>
    <source>
        <strain evidence="2 3">LMG 26013</strain>
    </source>
</reference>
<feature type="transmembrane region" description="Helical" evidence="1">
    <location>
        <begin position="20"/>
        <end position="37"/>
    </location>
</feature>
<keyword evidence="1" id="KW-0472">Membrane</keyword>
<dbReference type="PATRIC" id="fig|942150.3.peg.2263"/>
<evidence type="ECO:0000313" key="2">
    <source>
        <dbReference type="EMBL" id="KRO11775.1"/>
    </source>
</evidence>
<dbReference type="RefSeq" id="WP_057705906.1">
    <property type="nucleotide sequence ID" value="NZ_JQCL01000051.1"/>
</dbReference>
<evidence type="ECO:0000313" key="3">
    <source>
        <dbReference type="Proteomes" id="UP000051783"/>
    </source>
</evidence>
<dbReference type="Pfam" id="PF12730">
    <property type="entry name" value="ABC2_membrane_4"/>
    <property type="match status" value="1"/>
</dbReference>
<proteinExistence type="predicted"/>
<feature type="transmembrane region" description="Helical" evidence="1">
    <location>
        <begin position="142"/>
        <end position="164"/>
    </location>
</feature>
<protein>
    <recommendedName>
        <fullName evidence="4">ABC transporter permease</fullName>
    </recommendedName>
</protein>
<evidence type="ECO:0008006" key="4">
    <source>
        <dbReference type="Google" id="ProtNLM"/>
    </source>
</evidence>
<feature type="transmembrane region" description="Helical" evidence="1">
    <location>
        <begin position="57"/>
        <end position="76"/>
    </location>
</feature>
<dbReference type="AlphaFoldDB" id="A0A0R2MDK5"/>
<evidence type="ECO:0000256" key="1">
    <source>
        <dbReference type="SAM" id="Phobius"/>
    </source>
</evidence>
<keyword evidence="1" id="KW-0812">Transmembrane</keyword>
<feature type="transmembrane region" description="Helical" evidence="1">
    <location>
        <begin position="228"/>
        <end position="251"/>
    </location>
</feature>
<feature type="transmembrane region" description="Helical" evidence="1">
    <location>
        <begin position="97"/>
        <end position="122"/>
    </location>
</feature>
<organism evidence="2 3">
    <name type="scientific">Lactiplantibacillus xiangfangensis</name>
    <dbReference type="NCBI Taxonomy" id="942150"/>
    <lineage>
        <taxon>Bacteria</taxon>
        <taxon>Bacillati</taxon>
        <taxon>Bacillota</taxon>
        <taxon>Bacilli</taxon>
        <taxon>Lactobacillales</taxon>
        <taxon>Lactobacillaceae</taxon>
        <taxon>Lactiplantibacillus</taxon>
    </lineage>
</organism>
<dbReference type="Proteomes" id="UP000051783">
    <property type="component" value="Unassembled WGS sequence"/>
</dbReference>
<comment type="caution">
    <text evidence="2">The sequence shown here is derived from an EMBL/GenBank/DDBJ whole genome shotgun (WGS) entry which is preliminary data.</text>
</comment>
<name>A0A0R2MDK5_9LACO</name>
<feature type="transmembrane region" description="Helical" evidence="1">
    <location>
        <begin position="171"/>
        <end position="192"/>
    </location>
</feature>